<accession>A0ABN8ZFF5</accession>
<keyword evidence="2" id="KW-1185">Reference proteome</keyword>
<evidence type="ECO:0000313" key="2">
    <source>
        <dbReference type="Proteomes" id="UP001176941"/>
    </source>
</evidence>
<dbReference type="Proteomes" id="UP001176941">
    <property type="component" value="Chromosome 33"/>
</dbReference>
<dbReference type="EMBL" id="OX459969">
    <property type="protein sequence ID" value="CAI9172652.1"/>
    <property type="molecule type" value="Genomic_DNA"/>
</dbReference>
<sequence length="100" mass="10252">MVPVGQEYGSSLAGGFGLRVSHEVVGKMSAAAKSLKGLTEAAGSTSRRAHSPSCWWKPGFLITGAPPQGSLSPCHGGGLSPVRMIPQGTPKMEATVTFIT</sequence>
<organism evidence="1 2">
    <name type="scientific">Rangifer tarandus platyrhynchus</name>
    <name type="common">Svalbard reindeer</name>
    <dbReference type="NCBI Taxonomy" id="3082113"/>
    <lineage>
        <taxon>Eukaryota</taxon>
        <taxon>Metazoa</taxon>
        <taxon>Chordata</taxon>
        <taxon>Craniata</taxon>
        <taxon>Vertebrata</taxon>
        <taxon>Euteleostomi</taxon>
        <taxon>Mammalia</taxon>
        <taxon>Eutheria</taxon>
        <taxon>Laurasiatheria</taxon>
        <taxon>Artiodactyla</taxon>
        <taxon>Ruminantia</taxon>
        <taxon>Pecora</taxon>
        <taxon>Cervidae</taxon>
        <taxon>Odocoileinae</taxon>
        <taxon>Rangifer</taxon>
    </lineage>
</organism>
<evidence type="ECO:0000313" key="1">
    <source>
        <dbReference type="EMBL" id="CAI9172652.1"/>
    </source>
</evidence>
<name>A0ABN8ZFF5_RANTA</name>
<protein>
    <submittedName>
        <fullName evidence="1">Uncharacterized protein</fullName>
    </submittedName>
</protein>
<reference evidence="1" key="1">
    <citation type="submission" date="2023-04" db="EMBL/GenBank/DDBJ databases">
        <authorList>
            <consortium name="ELIXIR-Norway"/>
        </authorList>
    </citation>
    <scope>NUCLEOTIDE SEQUENCE [LARGE SCALE GENOMIC DNA]</scope>
</reference>
<proteinExistence type="predicted"/>
<gene>
    <name evidence="1" type="ORF">MRATA1EN1_LOCUS21614</name>
</gene>